<dbReference type="InterPro" id="IPR032854">
    <property type="entry name" value="ALKBH3"/>
</dbReference>
<feature type="compositionally biased region" description="Basic and acidic residues" evidence="2">
    <location>
        <begin position="405"/>
        <end position="425"/>
    </location>
</feature>
<feature type="region of interest" description="Disordered" evidence="2">
    <location>
        <begin position="373"/>
        <end position="538"/>
    </location>
</feature>
<evidence type="ECO:0000256" key="2">
    <source>
        <dbReference type="SAM" id="MobiDB-lite"/>
    </source>
</evidence>
<feature type="region of interest" description="Disordered" evidence="2">
    <location>
        <begin position="702"/>
        <end position="721"/>
    </location>
</feature>
<dbReference type="CDD" id="cd00431">
    <property type="entry name" value="cysteine_hydrolases"/>
    <property type="match status" value="1"/>
</dbReference>
<feature type="compositionally biased region" description="Polar residues" evidence="2">
    <location>
        <begin position="426"/>
        <end position="438"/>
    </location>
</feature>
<feature type="region of interest" description="Disordered" evidence="2">
    <location>
        <begin position="314"/>
        <end position="336"/>
    </location>
</feature>
<comment type="similarity">
    <text evidence="1">Belongs to the isochorismatase family.</text>
</comment>
<dbReference type="PROSITE" id="PS51471">
    <property type="entry name" value="FE2OG_OXY"/>
    <property type="match status" value="1"/>
</dbReference>
<dbReference type="GO" id="GO:0051213">
    <property type="term" value="F:dioxygenase activity"/>
    <property type="evidence" value="ECO:0007669"/>
    <property type="project" value="InterPro"/>
</dbReference>
<dbReference type="Gene3D" id="3.40.50.850">
    <property type="entry name" value="Isochorismatase-like"/>
    <property type="match status" value="1"/>
</dbReference>
<dbReference type="Proteomes" id="UP000250266">
    <property type="component" value="Unassembled WGS sequence"/>
</dbReference>
<protein>
    <recommendedName>
        <fullName evidence="3">Fe2OG dioxygenase domain-containing protein</fullName>
    </recommendedName>
</protein>
<dbReference type="InterPro" id="IPR000868">
    <property type="entry name" value="Isochorismatase-like_dom"/>
</dbReference>
<feature type="domain" description="Fe2OG dioxygenase" evidence="3">
    <location>
        <begin position="655"/>
        <end position="776"/>
    </location>
</feature>
<gene>
    <name evidence="4" type="ORF">K432DRAFT_385024</name>
</gene>
<dbReference type="InterPro" id="IPR027450">
    <property type="entry name" value="AlkB-like"/>
</dbReference>
<dbReference type="Pfam" id="PF00857">
    <property type="entry name" value="Isochorismatase"/>
    <property type="match status" value="1"/>
</dbReference>
<dbReference type="AlphaFoldDB" id="A0A8E2JC68"/>
<dbReference type="Pfam" id="PF13532">
    <property type="entry name" value="2OG-FeII_Oxy_2"/>
    <property type="match status" value="1"/>
</dbReference>
<dbReference type="SUPFAM" id="SSF47616">
    <property type="entry name" value="GST C-terminal domain-like"/>
    <property type="match status" value="1"/>
</dbReference>
<sequence length="1037" mass="115612">MSSLLDLLTQNQPQFQTNQALLIIGLQNDFLRVDGKLPVDTRSGFVDRIKAFIPRFRETAGDVIWVRTIFEEEWPVNDPSIDGDTVLVEPVDGLDSGSDDSGEEMSVKDLVQPVPSSRSHRHKQRALELLKRVSARKRVIARAASPSPAEEEELFLAKSSKKGPSCSPNTPGAEFADSVKASIDKSTDTVIVTSHYSAFNATQLLVTLRAKLITELYICGCLTNISVFATALDAARHGLTINLIEDCLGYRKQVRHDEALKRMTELMGAHLVTSEDLAKDLSKTPEMKKSGALEGAKDTDLLKDLVDRMRLDDELDSKPDESATSGGAEPPSIMLNGRTRTLSDISVTEGRPGRGLANQSLSDEQFAERLSLGASGSHDQGRKSQQAAENKPNLVKSKIRMRSRGNKDKKSEDSKQKAESSRKVETNPQASIETPSAKTSKKPSDPLEPPPRLPTITKAGSSDKLKDTPSKREQRLKSSTSQPSLTSSSSTSKDKESKLRLSLGRPVNTDSSTIPTSQLTKATTERSSPTSTNQTMGKKLQSLATFPVLGPGDTIAEGDSQIIYDFFPPTVRHPRTSKNPLKDVIFHQLYNEVKWQKMYHAQGEVPRLVCVQGEFGPDGSMPVYRHPSDQSMPLLHFSPTVEMIRDQVQKIVKHPVNHVLIQLYRSGQDYISEHSDKTLDIVRGSSIVNVSFGAQRTMRLRTKKSGKSDATSDEAGSARNTQRVAMPHNSIFVLGQDSNMRWLHGINADKRLPQDRSEAEKAYSGMRISLTFRHIGTFLDSDTRLIWGQGASSKDRATAKDVINDEEDETEKMIHAFGKENQSTEFDWNAIYGAGFDVLHFRAPPKDDPILFTSHNSVQNRQVAVCLSELGRAHIVSEPPPADKDYERDRQVCYRDADINHTEVLAAIPILLYLDRYHHLDRDERGKEVTAQAYVVIQMVLILQKHWFDRNGLPVDGEFVDTLEVLEERQGRQGATFIAGPGFSIADCAIWPLLDDIIENWGEWTQERFPSLTVYYQMLWKKRKCVGRLRSKLPQIK</sequence>
<evidence type="ECO:0000313" key="5">
    <source>
        <dbReference type="Proteomes" id="UP000250266"/>
    </source>
</evidence>
<reference evidence="4 5" key="1">
    <citation type="journal article" date="2016" name="Nat. Commun.">
        <title>Ectomycorrhizal ecology is imprinted in the genome of the dominant symbiotic fungus Cenococcum geophilum.</title>
        <authorList>
            <consortium name="DOE Joint Genome Institute"/>
            <person name="Peter M."/>
            <person name="Kohler A."/>
            <person name="Ohm R.A."/>
            <person name="Kuo A."/>
            <person name="Krutzmann J."/>
            <person name="Morin E."/>
            <person name="Arend M."/>
            <person name="Barry K.W."/>
            <person name="Binder M."/>
            <person name="Choi C."/>
            <person name="Clum A."/>
            <person name="Copeland A."/>
            <person name="Grisel N."/>
            <person name="Haridas S."/>
            <person name="Kipfer T."/>
            <person name="LaButti K."/>
            <person name="Lindquist E."/>
            <person name="Lipzen A."/>
            <person name="Maire R."/>
            <person name="Meier B."/>
            <person name="Mihaltcheva S."/>
            <person name="Molinier V."/>
            <person name="Murat C."/>
            <person name="Poggeler S."/>
            <person name="Quandt C.A."/>
            <person name="Sperisen C."/>
            <person name="Tritt A."/>
            <person name="Tisserant E."/>
            <person name="Crous P.W."/>
            <person name="Henrissat B."/>
            <person name="Nehls U."/>
            <person name="Egli S."/>
            <person name="Spatafora J.W."/>
            <person name="Grigoriev I.V."/>
            <person name="Martin F.M."/>
        </authorList>
    </citation>
    <scope>NUCLEOTIDE SEQUENCE [LARGE SCALE GENOMIC DNA]</scope>
    <source>
        <strain evidence="4 5">CBS 459.81</strain>
    </source>
</reference>
<dbReference type="EMBL" id="KV745162">
    <property type="protein sequence ID" value="OCK77012.1"/>
    <property type="molecule type" value="Genomic_DNA"/>
</dbReference>
<dbReference type="Gene3D" id="2.60.120.590">
    <property type="entry name" value="Alpha-ketoglutarate-dependent dioxygenase AlkB-like"/>
    <property type="match status" value="1"/>
</dbReference>
<name>A0A8E2JC68_9PEZI</name>
<dbReference type="OrthoDB" id="445341at2759"/>
<keyword evidence="5" id="KW-1185">Reference proteome</keyword>
<dbReference type="SUPFAM" id="SSF51197">
    <property type="entry name" value="Clavaminate synthase-like"/>
    <property type="match status" value="1"/>
</dbReference>
<accession>A0A8E2JC68</accession>
<organism evidence="4 5">
    <name type="scientific">Lepidopterella palustris CBS 459.81</name>
    <dbReference type="NCBI Taxonomy" id="1314670"/>
    <lineage>
        <taxon>Eukaryota</taxon>
        <taxon>Fungi</taxon>
        <taxon>Dikarya</taxon>
        <taxon>Ascomycota</taxon>
        <taxon>Pezizomycotina</taxon>
        <taxon>Dothideomycetes</taxon>
        <taxon>Pleosporomycetidae</taxon>
        <taxon>Mytilinidiales</taxon>
        <taxon>Argynnaceae</taxon>
        <taxon>Lepidopterella</taxon>
    </lineage>
</organism>
<dbReference type="InterPro" id="IPR037151">
    <property type="entry name" value="AlkB-like_sf"/>
</dbReference>
<dbReference type="Pfam" id="PF13410">
    <property type="entry name" value="GST_C_2"/>
    <property type="match status" value="1"/>
</dbReference>
<feature type="compositionally biased region" description="Low complexity" evidence="2">
    <location>
        <begin position="477"/>
        <end position="491"/>
    </location>
</feature>
<dbReference type="InterPro" id="IPR036380">
    <property type="entry name" value="Isochorismatase-like_sf"/>
</dbReference>
<feature type="compositionally biased region" description="Polar residues" evidence="2">
    <location>
        <begin position="508"/>
        <end position="536"/>
    </location>
</feature>
<proteinExistence type="inferred from homology"/>
<dbReference type="InterPro" id="IPR036282">
    <property type="entry name" value="Glutathione-S-Trfase_C_sf"/>
</dbReference>
<dbReference type="InterPro" id="IPR005123">
    <property type="entry name" value="Oxoglu/Fe-dep_dioxygenase_dom"/>
</dbReference>
<dbReference type="SUPFAM" id="SSF52499">
    <property type="entry name" value="Isochorismatase-like hydrolases"/>
    <property type="match status" value="1"/>
</dbReference>
<dbReference type="PANTHER" id="PTHR31212">
    <property type="entry name" value="ALPHA-KETOGLUTARATE-DEPENDENT DIOXYGENASE ALKB HOMOLOG 3"/>
    <property type="match status" value="1"/>
</dbReference>
<dbReference type="PANTHER" id="PTHR31212:SF5">
    <property type="entry name" value="ISOCHORISMATASE FAMILY PROTEIN FAMILY (AFU_ORTHOLOGUE AFUA_3G14500)"/>
    <property type="match status" value="1"/>
</dbReference>
<feature type="compositionally biased region" description="Basic and acidic residues" evidence="2">
    <location>
        <begin position="461"/>
        <end position="476"/>
    </location>
</feature>
<evidence type="ECO:0000259" key="3">
    <source>
        <dbReference type="PROSITE" id="PS51471"/>
    </source>
</evidence>
<dbReference type="GO" id="GO:0006307">
    <property type="term" value="P:DNA alkylation repair"/>
    <property type="evidence" value="ECO:0007669"/>
    <property type="project" value="InterPro"/>
</dbReference>
<evidence type="ECO:0000256" key="1">
    <source>
        <dbReference type="ARBA" id="ARBA00006336"/>
    </source>
</evidence>
<dbReference type="Gene3D" id="1.20.1050.10">
    <property type="match status" value="1"/>
</dbReference>
<evidence type="ECO:0000313" key="4">
    <source>
        <dbReference type="EMBL" id="OCK77012.1"/>
    </source>
</evidence>